<feature type="compositionally biased region" description="Low complexity" evidence="1">
    <location>
        <begin position="136"/>
        <end position="160"/>
    </location>
</feature>
<accession>A0A654EL39</accession>
<feature type="compositionally biased region" description="Basic and acidic residues" evidence="1">
    <location>
        <begin position="20"/>
        <end position="32"/>
    </location>
</feature>
<reference evidence="2 3" key="1">
    <citation type="submission" date="2019-11" db="EMBL/GenBank/DDBJ databases">
        <authorList>
            <person name="Jiao W.-B."/>
            <person name="Schneeberger K."/>
        </authorList>
    </citation>
    <scope>NUCLEOTIDE SEQUENCE [LARGE SCALE GENOMIC DNA]</scope>
    <source>
        <strain evidence="3">cv. An-1</strain>
    </source>
</reference>
<feature type="region of interest" description="Disordered" evidence="1">
    <location>
        <begin position="1"/>
        <end position="57"/>
    </location>
</feature>
<organism evidence="2 3">
    <name type="scientific">Arabidopsis thaliana</name>
    <name type="common">Mouse-ear cress</name>
    <dbReference type="NCBI Taxonomy" id="3702"/>
    <lineage>
        <taxon>Eukaryota</taxon>
        <taxon>Viridiplantae</taxon>
        <taxon>Streptophyta</taxon>
        <taxon>Embryophyta</taxon>
        <taxon>Tracheophyta</taxon>
        <taxon>Spermatophyta</taxon>
        <taxon>Magnoliopsida</taxon>
        <taxon>eudicotyledons</taxon>
        <taxon>Gunneridae</taxon>
        <taxon>Pentapetalae</taxon>
        <taxon>rosids</taxon>
        <taxon>malvids</taxon>
        <taxon>Brassicales</taxon>
        <taxon>Brassicaceae</taxon>
        <taxon>Camelineae</taxon>
        <taxon>Arabidopsis</taxon>
    </lineage>
</organism>
<dbReference type="EMBL" id="CACRSJ010000104">
    <property type="protein sequence ID" value="VYS48232.1"/>
    <property type="molecule type" value="Genomic_DNA"/>
</dbReference>
<feature type="region of interest" description="Disordered" evidence="1">
    <location>
        <begin position="128"/>
        <end position="164"/>
    </location>
</feature>
<proteinExistence type="predicted"/>
<dbReference type="Proteomes" id="UP000426265">
    <property type="component" value="Unassembled WGS sequence"/>
</dbReference>
<evidence type="ECO:0000313" key="2">
    <source>
        <dbReference type="EMBL" id="VYS48232.1"/>
    </source>
</evidence>
<dbReference type="AlphaFoldDB" id="A0A654EL39"/>
<evidence type="ECO:0000313" key="3">
    <source>
        <dbReference type="Proteomes" id="UP000426265"/>
    </source>
</evidence>
<name>A0A654EL39_ARATH</name>
<protein>
    <submittedName>
        <fullName evidence="2">Uncharacterized protein</fullName>
    </submittedName>
</protein>
<evidence type="ECO:0000256" key="1">
    <source>
        <dbReference type="SAM" id="MobiDB-lite"/>
    </source>
</evidence>
<gene>
    <name evidence="2" type="ORF">AN1_LOCUS3715</name>
</gene>
<sequence length="223" mass="24501">MQRCLVLHDVQSQSQHSARQRREQLIHEHGVDEEGEDYSDSDSGNMPETEVPETQEEEEVYRVTIDDDEAEAIFIALNLPKHTRFHWACINALKELVFWCKYLIDITASTDEDKVQLVEAMTGVSRNNQDVPKQLGSSHSFGSPHSGGISSGSPSSVVGSQGDCVTTETPPIIQQTSSSGLGFTNYFETGQIPQTPRPGGLFNIWGTAQGSNASHHNDVGDED</sequence>